<reference evidence="3 4" key="1">
    <citation type="submission" date="2021-05" db="EMBL/GenBank/DDBJ databases">
        <title>Mycobacterium acidophilum sp. nov., an extremely acid-tolerant member of the genus Mycobacterium.</title>
        <authorList>
            <person name="Xia J."/>
        </authorList>
    </citation>
    <scope>NUCLEOTIDE SEQUENCE [LARGE SCALE GENOMIC DNA]</scope>
    <source>
        <strain evidence="3 4">M1</strain>
    </source>
</reference>
<dbReference type="Proteomes" id="UP001519535">
    <property type="component" value="Unassembled WGS sequence"/>
</dbReference>
<dbReference type="InterPro" id="IPR015943">
    <property type="entry name" value="WD40/YVTN_repeat-like_dom_sf"/>
</dbReference>
<sequence length="499" mass="53570">MTYPAGGYPPNNDPFREIPPAWHTPGNSPFGNPQAAGGYPYGSPPPPPDPTPQRTRTALVAALAMTVVVLVAGAGVLAWKLTPRDDDAPPTVAAAPVPVEPAAPVDARPRPSTSHLVPSLEQPPAAPRWVYAAGGSGKRYPFVAGGNAAMVIVATDVEGVIALDAATGAPLWPRPALPAGADPQFYSGMQCAIDRASTTVACGFVAPNGQNRMTVFFDATTGREKSHTAADGDNIYRVGDGFVVTGSNSATGYRADGTQIWKLDTDSPLSVYGDQGIAFLYHDVVDATTGEMIVRDVKYSSYVVHTTGFALFNEYTDIIDFYDFTGKKLSTIAGQGFKLARSPDWSGPERTHPGAAQPIAFNGSSGEIRGLDGLSGRVVWSEHTREQLDFKSLSYPDVTAVDQTCFFYVSRSDLPDNLSRVKMQTCSTESANPFVDIAVSFDYLAGSDGQRMLLRFTDDARCVDSATGRELWRTDQMTNPRWVGNGVYASRHKEVVRWF</sequence>
<dbReference type="Gene3D" id="2.130.10.10">
    <property type="entry name" value="YVTN repeat-like/Quinoprotein amine dehydrogenase"/>
    <property type="match status" value="1"/>
</dbReference>
<dbReference type="Gene3D" id="2.40.128.630">
    <property type="match status" value="1"/>
</dbReference>
<accession>A0ABS5RQA3</accession>
<feature type="region of interest" description="Disordered" evidence="1">
    <location>
        <begin position="82"/>
        <end position="121"/>
    </location>
</feature>
<keyword evidence="2" id="KW-0472">Membrane</keyword>
<evidence type="ECO:0008006" key="5">
    <source>
        <dbReference type="Google" id="ProtNLM"/>
    </source>
</evidence>
<organism evidence="3 4">
    <name type="scientific">Mycolicibacter acidiphilus</name>
    <dbReference type="NCBI Taxonomy" id="2835306"/>
    <lineage>
        <taxon>Bacteria</taxon>
        <taxon>Bacillati</taxon>
        <taxon>Actinomycetota</taxon>
        <taxon>Actinomycetes</taxon>
        <taxon>Mycobacteriales</taxon>
        <taxon>Mycobacteriaceae</taxon>
        <taxon>Mycolicibacter</taxon>
    </lineage>
</organism>
<evidence type="ECO:0000256" key="1">
    <source>
        <dbReference type="SAM" id="MobiDB-lite"/>
    </source>
</evidence>
<feature type="compositionally biased region" description="Low complexity" evidence="1">
    <location>
        <begin position="89"/>
        <end position="106"/>
    </location>
</feature>
<evidence type="ECO:0000313" key="3">
    <source>
        <dbReference type="EMBL" id="MBS9535144.1"/>
    </source>
</evidence>
<comment type="caution">
    <text evidence="3">The sequence shown here is derived from an EMBL/GenBank/DDBJ whole genome shotgun (WGS) entry which is preliminary data.</text>
</comment>
<proteinExistence type="predicted"/>
<name>A0ABS5RQA3_9MYCO</name>
<dbReference type="SUPFAM" id="SSF50998">
    <property type="entry name" value="Quinoprotein alcohol dehydrogenase-like"/>
    <property type="match status" value="1"/>
</dbReference>
<keyword evidence="2" id="KW-1133">Transmembrane helix</keyword>
<dbReference type="RefSeq" id="WP_214094003.1">
    <property type="nucleotide sequence ID" value="NZ_JAHCLR010000037.1"/>
</dbReference>
<evidence type="ECO:0000256" key="2">
    <source>
        <dbReference type="SAM" id="Phobius"/>
    </source>
</evidence>
<evidence type="ECO:0000313" key="4">
    <source>
        <dbReference type="Proteomes" id="UP001519535"/>
    </source>
</evidence>
<dbReference type="InterPro" id="IPR011047">
    <property type="entry name" value="Quinoprotein_ADH-like_sf"/>
</dbReference>
<dbReference type="EMBL" id="JAHCLR010000037">
    <property type="protein sequence ID" value="MBS9535144.1"/>
    <property type="molecule type" value="Genomic_DNA"/>
</dbReference>
<feature type="region of interest" description="Disordered" evidence="1">
    <location>
        <begin position="1"/>
        <end position="54"/>
    </location>
</feature>
<protein>
    <recommendedName>
        <fullName evidence="5">Outer membrane protein assembly factor BamB</fullName>
    </recommendedName>
</protein>
<gene>
    <name evidence="3" type="ORF">KIH27_16275</name>
</gene>
<feature type="compositionally biased region" description="Pro residues" evidence="1">
    <location>
        <begin position="42"/>
        <end position="51"/>
    </location>
</feature>
<keyword evidence="4" id="KW-1185">Reference proteome</keyword>
<feature type="transmembrane region" description="Helical" evidence="2">
    <location>
        <begin position="58"/>
        <end position="79"/>
    </location>
</feature>
<keyword evidence="2" id="KW-0812">Transmembrane</keyword>